<evidence type="ECO:0000256" key="9">
    <source>
        <dbReference type="RuleBase" id="RU004386"/>
    </source>
</evidence>
<evidence type="ECO:0000256" key="5">
    <source>
        <dbReference type="ARBA" id="ARBA00022723"/>
    </source>
</evidence>
<protein>
    <recommendedName>
        <fullName evidence="10">M18 family aminopeptidase</fullName>
        <ecNumber evidence="10">3.4.11.-</ecNumber>
    </recommendedName>
</protein>
<evidence type="ECO:0000256" key="4">
    <source>
        <dbReference type="ARBA" id="ARBA00022670"/>
    </source>
</evidence>
<dbReference type="AlphaFoldDB" id="A0A1K1LB33"/>
<gene>
    <name evidence="11" type="ORF">DESPIGER_0006</name>
</gene>
<organism evidence="11 12">
    <name type="scientific">Desulfovibrio piger</name>
    <dbReference type="NCBI Taxonomy" id="901"/>
    <lineage>
        <taxon>Bacteria</taxon>
        <taxon>Pseudomonadati</taxon>
        <taxon>Thermodesulfobacteriota</taxon>
        <taxon>Desulfovibrionia</taxon>
        <taxon>Desulfovibrionales</taxon>
        <taxon>Desulfovibrionaceae</taxon>
        <taxon>Desulfovibrio</taxon>
    </lineage>
</organism>
<dbReference type="PRINTS" id="PR00932">
    <property type="entry name" value="AMINO1PTASE"/>
</dbReference>
<keyword evidence="6 9" id="KW-0378">Hydrolase</keyword>
<evidence type="ECO:0000313" key="12">
    <source>
        <dbReference type="Proteomes" id="UP000186323"/>
    </source>
</evidence>
<dbReference type="EMBL" id="LT630450">
    <property type="protein sequence ID" value="SFV71912.1"/>
    <property type="molecule type" value="Genomic_DNA"/>
</dbReference>
<comment type="cofactor">
    <cofactor evidence="1 10">
        <name>Zn(2+)</name>
        <dbReference type="ChEBI" id="CHEBI:29105"/>
    </cofactor>
</comment>
<dbReference type="GO" id="GO:0006508">
    <property type="term" value="P:proteolysis"/>
    <property type="evidence" value="ECO:0007669"/>
    <property type="project" value="UniProtKB-KW"/>
</dbReference>
<keyword evidence="5 9" id="KW-0479">Metal-binding</keyword>
<evidence type="ECO:0000256" key="10">
    <source>
        <dbReference type="RuleBase" id="RU004387"/>
    </source>
</evidence>
<keyword evidence="8 9" id="KW-0482">Metalloprotease</keyword>
<dbReference type="GO" id="GO:0005737">
    <property type="term" value="C:cytoplasm"/>
    <property type="evidence" value="ECO:0007669"/>
    <property type="project" value="UniProtKB-ARBA"/>
</dbReference>
<reference evidence="12" key="1">
    <citation type="submission" date="2016-10" db="EMBL/GenBank/DDBJ databases">
        <authorList>
            <person name="Wegmann U."/>
        </authorList>
    </citation>
    <scope>NUCLEOTIDE SEQUENCE [LARGE SCALE GENOMIC DNA]</scope>
</reference>
<dbReference type="OrthoDB" id="5288740at2"/>
<accession>A0A1K1LB33</accession>
<dbReference type="NCBIfam" id="NF002600">
    <property type="entry name" value="PRK02256.1"/>
    <property type="match status" value="1"/>
</dbReference>
<dbReference type="PANTHER" id="PTHR28570:SF2">
    <property type="entry name" value="M18 FAMILY AMINOPEPTIDASE 1-RELATED"/>
    <property type="match status" value="1"/>
</dbReference>
<comment type="similarity">
    <text evidence="2 9">Belongs to the peptidase M18 family.</text>
</comment>
<dbReference type="GO" id="GO:0008237">
    <property type="term" value="F:metallopeptidase activity"/>
    <property type="evidence" value="ECO:0007669"/>
    <property type="project" value="UniProtKB-KW"/>
</dbReference>
<dbReference type="PANTHER" id="PTHR28570">
    <property type="entry name" value="ASPARTYL AMINOPEPTIDASE"/>
    <property type="match status" value="1"/>
</dbReference>
<sequence length="465" mass="50603">MKKAETPSLTYSPRNAWDVYTTATQKRQMDALVKRYMDFLSHCKTERETVAYVQKRLQEAGFSEDFKKNSVFRNLRGKAIFAARKGKIPLQKGVHLIAAHADSPRLDFKQRPLIEQPGVAQAKTHYYGGIRKYQWLARPLALHGVVVLENGKSISVAIGEKAGEPVFTIADLLPHLARKQSGQTLAEVFDGEKLNIILGHSPAPAAAKNKDIKEPIKQHVLELLNAKYGIREEDLVTAELQVVPAGPATYVGFDKGLVGGYGQDDRICVFTALEALLGARNTNRLCPNMAVMFWDKEEIGSDGATGAASRFLQYCFEDLARAWAPGIPVSQVLLNTRALSADVDAAFDPDFPEVHEKQNAAQLGHGPVCSKYSGSGGKYGASDADAEFYGYVRGLFNARNIPWQPAELGKVDVGGGGTVALFLAAYGMQVIDCGPALLAMHSPFELASCVDILATAEAYKAFLEG</sequence>
<dbReference type="KEGG" id="dpg:DESPIGER_0006"/>
<dbReference type="InterPro" id="IPR001948">
    <property type="entry name" value="Peptidase_M18"/>
</dbReference>
<keyword evidence="4 9" id="KW-0645">Protease</keyword>
<dbReference type="GO" id="GO:0008270">
    <property type="term" value="F:zinc ion binding"/>
    <property type="evidence" value="ECO:0007669"/>
    <property type="project" value="InterPro"/>
</dbReference>
<keyword evidence="3 9" id="KW-0031">Aminopeptidase</keyword>
<evidence type="ECO:0000256" key="7">
    <source>
        <dbReference type="ARBA" id="ARBA00022833"/>
    </source>
</evidence>
<dbReference type="EC" id="3.4.11.-" evidence="10"/>
<keyword evidence="12" id="KW-1185">Reference proteome</keyword>
<dbReference type="InterPro" id="IPR023358">
    <property type="entry name" value="Peptidase_M18_dom2"/>
</dbReference>
<evidence type="ECO:0000313" key="11">
    <source>
        <dbReference type="EMBL" id="SFV71912.1"/>
    </source>
</evidence>
<dbReference type="GO" id="GO:0004177">
    <property type="term" value="F:aminopeptidase activity"/>
    <property type="evidence" value="ECO:0007669"/>
    <property type="project" value="UniProtKB-KW"/>
</dbReference>
<dbReference type="Pfam" id="PF02127">
    <property type="entry name" value="Peptidase_M18"/>
    <property type="match status" value="1"/>
</dbReference>
<dbReference type="Proteomes" id="UP000186323">
    <property type="component" value="Chromosome I"/>
</dbReference>
<keyword evidence="7 9" id="KW-0862">Zinc</keyword>
<evidence type="ECO:0000256" key="3">
    <source>
        <dbReference type="ARBA" id="ARBA00022438"/>
    </source>
</evidence>
<dbReference type="SUPFAM" id="SSF53187">
    <property type="entry name" value="Zn-dependent exopeptidases"/>
    <property type="match status" value="1"/>
</dbReference>
<proteinExistence type="inferred from homology"/>
<name>A0A1K1LB33_9BACT</name>
<dbReference type="SUPFAM" id="SSF101821">
    <property type="entry name" value="Aminopeptidase/glucanase lid domain"/>
    <property type="match status" value="1"/>
</dbReference>
<evidence type="ECO:0000256" key="6">
    <source>
        <dbReference type="ARBA" id="ARBA00022801"/>
    </source>
</evidence>
<evidence type="ECO:0000256" key="8">
    <source>
        <dbReference type="ARBA" id="ARBA00023049"/>
    </source>
</evidence>
<dbReference type="Gene3D" id="3.40.630.10">
    <property type="entry name" value="Zn peptidases"/>
    <property type="match status" value="1"/>
</dbReference>
<evidence type="ECO:0000256" key="1">
    <source>
        <dbReference type="ARBA" id="ARBA00001947"/>
    </source>
</evidence>
<evidence type="ECO:0000256" key="2">
    <source>
        <dbReference type="ARBA" id="ARBA00008290"/>
    </source>
</evidence>
<dbReference type="Gene3D" id="2.30.250.10">
    <property type="entry name" value="Aminopeptidase i, Domain 2"/>
    <property type="match status" value="1"/>
</dbReference>
<dbReference type="RefSeq" id="WP_072331454.1">
    <property type="nucleotide sequence ID" value="NZ_CALJDE010000037.1"/>
</dbReference>